<dbReference type="RefSeq" id="WP_344526012.1">
    <property type="nucleotide sequence ID" value="NZ_BAAAPE010000005.1"/>
</dbReference>
<protein>
    <submittedName>
        <fullName evidence="2">Uncharacterized protein</fullName>
    </submittedName>
</protein>
<gene>
    <name evidence="2" type="ORF">GCM10009801_18690</name>
</gene>
<keyword evidence="3" id="KW-1185">Reference proteome</keyword>
<evidence type="ECO:0000313" key="2">
    <source>
        <dbReference type="EMBL" id="GAA2069287.1"/>
    </source>
</evidence>
<comment type="caution">
    <text evidence="2">The sequence shown here is derived from an EMBL/GenBank/DDBJ whole genome shotgun (WGS) entry which is preliminary data.</text>
</comment>
<sequence>MRMIRAALVAAAATAAAGALLTANDRATSLLNTGTYAGGVNNVLVTQGANLKGLVGCVARGELYVDDLRNDKLRLGIFSTPANNKISAHTWVPRSGCLNPLT</sequence>
<organism evidence="2 3">
    <name type="scientific">Streptomyces albiaxialis</name>
    <dbReference type="NCBI Taxonomy" id="329523"/>
    <lineage>
        <taxon>Bacteria</taxon>
        <taxon>Bacillati</taxon>
        <taxon>Actinomycetota</taxon>
        <taxon>Actinomycetes</taxon>
        <taxon>Kitasatosporales</taxon>
        <taxon>Streptomycetaceae</taxon>
        <taxon>Streptomyces</taxon>
    </lineage>
</organism>
<proteinExistence type="predicted"/>
<dbReference type="Proteomes" id="UP001500016">
    <property type="component" value="Unassembled WGS sequence"/>
</dbReference>
<evidence type="ECO:0000313" key="3">
    <source>
        <dbReference type="Proteomes" id="UP001500016"/>
    </source>
</evidence>
<feature type="chain" id="PRO_5047357469" evidence="1">
    <location>
        <begin position="23"/>
        <end position="102"/>
    </location>
</feature>
<reference evidence="3" key="1">
    <citation type="journal article" date="2019" name="Int. J. Syst. Evol. Microbiol.">
        <title>The Global Catalogue of Microorganisms (GCM) 10K type strain sequencing project: providing services to taxonomists for standard genome sequencing and annotation.</title>
        <authorList>
            <consortium name="The Broad Institute Genomics Platform"/>
            <consortium name="The Broad Institute Genome Sequencing Center for Infectious Disease"/>
            <person name="Wu L."/>
            <person name="Ma J."/>
        </authorList>
    </citation>
    <scope>NUCLEOTIDE SEQUENCE [LARGE SCALE GENOMIC DNA]</scope>
    <source>
        <strain evidence="3">JCM 15478</strain>
    </source>
</reference>
<name>A0ABP5HC48_9ACTN</name>
<evidence type="ECO:0000256" key="1">
    <source>
        <dbReference type="SAM" id="SignalP"/>
    </source>
</evidence>
<keyword evidence="1" id="KW-0732">Signal</keyword>
<accession>A0ABP5HC48</accession>
<feature type="signal peptide" evidence="1">
    <location>
        <begin position="1"/>
        <end position="22"/>
    </location>
</feature>
<dbReference type="EMBL" id="BAAAPE010000005">
    <property type="protein sequence ID" value="GAA2069287.1"/>
    <property type="molecule type" value="Genomic_DNA"/>
</dbReference>